<dbReference type="EMBL" id="BSFK01000016">
    <property type="protein sequence ID" value="GLK77401.1"/>
    <property type="molecule type" value="Genomic_DNA"/>
</dbReference>
<dbReference type="CDD" id="cd02956">
    <property type="entry name" value="ybbN"/>
    <property type="match status" value="1"/>
</dbReference>
<evidence type="ECO:0000313" key="9">
    <source>
        <dbReference type="Proteomes" id="UP001143364"/>
    </source>
</evidence>
<protein>
    <recommendedName>
        <fullName evidence="6">Thioredoxin</fullName>
    </recommendedName>
</protein>
<dbReference type="GO" id="GO:0015035">
    <property type="term" value="F:protein-disulfide reductase activity"/>
    <property type="evidence" value="ECO:0007669"/>
    <property type="project" value="UniProtKB-UniRule"/>
</dbReference>
<dbReference type="Pfam" id="PF14559">
    <property type="entry name" value="TPR_19"/>
    <property type="match status" value="1"/>
</dbReference>
<dbReference type="AlphaFoldDB" id="A0A9W6JGW9"/>
<dbReference type="PROSITE" id="PS00194">
    <property type="entry name" value="THIOREDOXIN_1"/>
    <property type="match status" value="1"/>
</dbReference>
<dbReference type="Pfam" id="PF00085">
    <property type="entry name" value="Thioredoxin"/>
    <property type="match status" value="1"/>
</dbReference>
<reference evidence="8" key="2">
    <citation type="submission" date="2023-01" db="EMBL/GenBank/DDBJ databases">
        <authorList>
            <person name="Sun Q."/>
            <person name="Evtushenko L."/>
        </authorList>
    </citation>
    <scope>NUCLEOTIDE SEQUENCE</scope>
    <source>
        <strain evidence="8">VKM B-2555</strain>
    </source>
</reference>
<dbReference type="SUPFAM" id="SSF52833">
    <property type="entry name" value="Thioredoxin-like"/>
    <property type="match status" value="1"/>
</dbReference>
<dbReference type="PANTHER" id="PTHR45663:SF11">
    <property type="entry name" value="GEO12009P1"/>
    <property type="match status" value="1"/>
</dbReference>
<keyword evidence="5" id="KW-0676">Redox-active center</keyword>
<keyword evidence="2" id="KW-0813">Transport</keyword>
<evidence type="ECO:0000256" key="5">
    <source>
        <dbReference type="ARBA" id="ARBA00023284"/>
    </source>
</evidence>
<name>A0A9W6JGW9_9HYPH</name>
<comment type="similarity">
    <text evidence="1">Belongs to the thioredoxin family.</text>
</comment>
<evidence type="ECO:0000256" key="6">
    <source>
        <dbReference type="NCBIfam" id="TIGR01068"/>
    </source>
</evidence>
<dbReference type="Gene3D" id="1.25.40.10">
    <property type="entry name" value="Tetratricopeptide repeat domain"/>
    <property type="match status" value="2"/>
</dbReference>
<evidence type="ECO:0000256" key="3">
    <source>
        <dbReference type="ARBA" id="ARBA00022982"/>
    </source>
</evidence>
<keyword evidence="4" id="KW-1015">Disulfide bond</keyword>
<dbReference type="GO" id="GO:0006950">
    <property type="term" value="P:response to stress"/>
    <property type="evidence" value="ECO:0007669"/>
    <property type="project" value="UniProtKB-ARBA"/>
</dbReference>
<dbReference type="FunFam" id="3.40.30.10:FF:000001">
    <property type="entry name" value="Thioredoxin"/>
    <property type="match status" value="1"/>
</dbReference>
<dbReference type="Pfam" id="PF14561">
    <property type="entry name" value="TPR_20"/>
    <property type="match status" value="1"/>
</dbReference>
<organism evidence="8 9">
    <name type="scientific">Methylopila jiangsuensis</name>
    <dbReference type="NCBI Taxonomy" id="586230"/>
    <lineage>
        <taxon>Bacteria</taxon>
        <taxon>Pseudomonadati</taxon>
        <taxon>Pseudomonadota</taxon>
        <taxon>Alphaproteobacteria</taxon>
        <taxon>Hyphomicrobiales</taxon>
        <taxon>Methylopilaceae</taxon>
        <taxon>Methylopila</taxon>
    </lineage>
</organism>
<dbReference type="InterPro" id="IPR011990">
    <property type="entry name" value="TPR-like_helical_dom_sf"/>
</dbReference>
<evidence type="ECO:0000256" key="4">
    <source>
        <dbReference type="ARBA" id="ARBA00023157"/>
    </source>
</evidence>
<dbReference type="PRINTS" id="PR00421">
    <property type="entry name" value="THIOREDOXIN"/>
</dbReference>
<dbReference type="InterPro" id="IPR005746">
    <property type="entry name" value="Thioredoxin"/>
</dbReference>
<dbReference type="NCBIfam" id="TIGR01068">
    <property type="entry name" value="thioredoxin"/>
    <property type="match status" value="1"/>
</dbReference>
<dbReference type="GO" id="GO:0045454">
    <property type="term" value="P:cell redox homeostasis"/>
    <property type="evidence" value="ECO:0007669"/>
    <property type="project" value="TreeGrafter"/>
</dbReference>
<dbReference type="InterPro" id="IPR017937">
    <property type="entry name" value="Thioredoxin_CS"/>
</dbReference>
<evidence type="ECO:0000313" key="8">
    <source>
        <dbReference type="EMBL" id="GLK77401.1"/>
    </source>
</evidence>
<dbReference type="GO" id="GO:0005829">
    <property type="term" value="C:cytosol"/>
    <property type="evidence" value="ECO:0007669"/>
    <property type="project" value="TreeGrafter"/>
</dbReference>
<dbReference type="Gene3D" id="3.40.30.10">
    <property type="entry name" value="Glutaredoxin"/>
    <property type="match status" value="1"/>
</dbReference>
<comment type="caution">
    <text evidence="8">The sequence shown here is derived from an EMBL/GenBank/DDBJ whole genome shotgun (WGS) entry which is preliminary data.</text>
</comment>
<dbReference type="Proteomes" id="UP001143364">
    <property type="component" value="Unassembled WGS sequence"/>
</dbReference>
<dbReference type="PANTHER" id="PTHR45663">
    <property type="entry name" value="GEO12009P1"/>
    <property type="match status" value="1"/>
</dbReference>
<proteinExistence type="inferred from homology"/>
<reference evidence="8" key="1">
    <citation type="journal article" date="2014" name="Int. J. Syst. Evol. Microbiol.">
        <title>Complete genome sequence of Corynebacterium casei LMG S-19264T (=DSM 44701T), isolated from a smear-ripened cheese.</title>
        <authorList>
            <consortium name="US DOE Joint Genome Institute (JGI-PGF)"/>
            <person name="Walter F."/>
            <person name="Albersmeier A."/>
            <person name="Kalinowski J."/>
            <person name="Ruckert C."/>
        </authorList>
    </citation>
    <scope>NUCLEOTIDE SEQUENCE</scope>
    <source>
        <strain evidence="8">VKM B-2555</strain>
    </source>
</reference>
<accession>A0A9W6JGW9</accession>
<sequence>MTFAAGADAAKPATDDLIVATTTQSFMADVVQASLTRPVLVDFWAPWCGPCRQLTPVLEKVVKAAGGAVKLATMNIDEHPAIAQQLGIQSIPAVIAFTRGQPVDGFMGALPEAQVKAFIERLTGGAVEEDGGVGDLLADADAALEAGDAAGAAQLYAGLLAEEPENAAAIAGLARAQLAAGSIDAAKATLASAPAAAAKDAAIAAALAQIALAEKAAAVGDLAPLEARIAADPADHQARFDLAVGLAAAGYAREALDHLLEIVKRDRSWNEDGARKELVKLFEAWGPKDENTVAGRKRLSSLLFS</sequence>
<keyword evidence="3" id="KW-0249">Electron transport</keyword>
<evidence type="ECO:0000259" key="7">
    <source>
        <dbReference type="PROSITE" id="PS51352"/>
    </source>
</evidence>
<dbReference type="RefSeq" id="WP_271205253.1">
    <property type="nucleotide sequence ID" value="NZ_BSFK01000016.1"/>
</dbReference>
<dbReference type="InterPro" id="IPR036249">
    <property type="entry name" value="Thioredoxin-like_sf"/>
</dbReference>
<keyword evidence="9" id="KW-1185">Reference proteome</keyword>
<dbReference type="InterPro" id="IPR013766">
    <property type="entry name" value="Thioredoxin_domain"/>
</dbReference>
<feature type="domain" description="Thioredoxin" evidence="7">
    <location>
        <begin position="7"/>
        <end position="124"/>
    </location>
</feature>
<evidence type="ECO:0000256" key="2">
    <source>
        <dbReference type="ARBA" id="ARBA00022448"/>
    </source>
</evidence>
<evidence type="ECO:0000256" key="1">
    <source>
        <dbReference type="ARBA" id="ARBA00008987"/>
    </source>
</evidence>
<gene>
    <name evidence="8" type="primary">trxA_2</name>
    <name evidence="8" type="ORF">GCM10008171_26550</name>
</gene>
<dbReference type="PROSITE" id="PS51352">
    <property type="entry name" value="THIOREDOXIN_2"/>
    <property type="match status" value="1"/>
</dbReference>